<dbReference type="Pfam" id="PF03884">
    <property type="entry name" value="YacG"/>
    <property type="match status" value="1"/>
</dbReference>
<dbReference type="SUPFAM" id="SSF57716">
    <property type="entry name" value="Glucocorticoid receptor-like (DNA-binding domain)"/>
    <property type="match status" value="1"/>
</dbReference>
<dbReference type="Gene3D" id="3.30.50.10">
    <property type="entry name" value="Erythroid Transcription Factor GATA-1, subunit A"/>
    <property type="match status" value="1"/>
</dbReference>
<name>A0A1D9MA58_9RHOB</name>
<dbReference type="GO" id="GO:0008270">
    <property type="term" value="F:zinc ion binding"/>
    <property type="evidence" value="ECO:0007669"/>
    <property type="project" value="UniProtKB-UniRule"/>
</dbReference>
<feature type="compositionally biased region" description="Basic and acidic residues" evidence="4">
    <location>
        <begin position="47"/>
        <end position="60"/>
    </location>
</feature>
<feature type="binding site" evidence="3">
    <location>
        <position position="6"/>
    </location>
    <ligand>
        <name>Zn(2+)</name>
        <dbReference type="ChEBI" id="CHEBI:29105"/>
    </ligand>
</feature>
<comment type="cofactor">
    <cofactor evidence="3">
        <name>Zn(2+)</name>
        <dbReference type="ChEBI" id="CHEBI:29105"/>
    </cofactor>
    <text evidence="3">Binds 1 zinc ion.</text>
</comment>
<sequence>MSCPICGKPAAETYRPFCSKRCADVDLARWLKGSYVIPGDLAEEEERAPSDELARPVRPN</sequence>
<proteinExistence type="inferred from homology"/>
<dbReference type="RefSeq" id="WP_071165681.1">
    <property type="nucleotide sequence ID" value="NZ_CP017781.1"/>
</dbReference>
<dbReference type="NCBIfam" id="NF002362">
    <property type="entry name" value="PRK01343.1"/>
    <property type="match status" value="1"/>
</dbReference>
<feature type="binding site" evidence="3">
    <location>
        <position position="3"/>
    </location>
    <ligand>
        <name>Zn(2+)</name>
        <dbReference type="ChEBI" id="CHEBI:29105"/>
    </ligand>
</feature>
<comment type="function">
    <text evidence="3">Inhibits all the catalytic activities of DNA gyrase by preventing its interaction with DNA. Acts by binding directly to the C-terminal domain of GyrB, which probably disrupts DNA binding by the gyrase.</text>
</comment>
<evidence type="ECO:0000256" key="2">
    <source>
        <dbReference type="ARBA" id="ARBA00022833"/>
    </source>
</evidence>
<comment type="subunit">
    <text evidence="3">Interacts with GyrB.</text>
</comment>
<dbReference type="EMBL" id="CP017781">
    <property type="protein sequence ID" value="AOZ68723.1"/>
    <property type="molecule type" value="Genomic_DNA"/>
</dbReference>
<evidence type="ECO:0000313" key="6">
    <source>
        <dbReference type="Proteomes" id="UP000176562"/>
    </source>
</evidence>
<keyword evidence="6" id="KW-1185">Reference proteome</keyword>
<gene>
    <name evidence="3" type="primary">yacG</name>
    <name evidence="5" type="ORF">LPB142_04830</name>
</gene>
<feature type="binding site" evidence="3">
    <location>
        <position position="22"/>
    </location>
    <ligand>
        <name>Zn(2+)</name>
        <dbReference type="ChEBI" id="CHEBI:29105"/>
    </ligand>
</feature>
<dbReference type="GO" id="GO:0006355">
    <property type="term" value="P:regulation of DNA-templated transcription"/>
    <property type="evidence" value="ECO:0007669"/>
    <property type="project" value="InterPro"/>
</dbReference>
<comment type="similarity">
    <text evidence="3">Belongs to the DNA gyrase inhibitor YacG family.</text>
</comment>
<keyword evidence="1 3" id="KW-0479">Metal-binding</keyword>
<dbReference type="HAMAP" id="MF_00649">
    <property type="entry name" value="DNA_gyrase_inhibitor_YacG"/>
    <property type="match status" value="1"/>
</dbReference>
<dbReference type="PANTHER" id="PTHR36150:SF1">
    <property type="entry name" value="DNA GYRASE INHIBITOR YACG"/>
    <property type="match status" value="1"/>
</dbReference>
<dbReference type="Proteomes" id="UP000176562">
    <property type="component" value="Chromosome"/>
</dbReference>
<keyword evidence="2 3" id="KW-0862">Zinc</keyword>
<dbReference type="AlphaFoldDB" id="A0A1D9MA58"/>
<dbReference type="InterPro" id="IPR013088">
    <property type="entry name" value="Znf_NHR/GATA"/>
</dbReference>
<dbReference type="InterPro" id="IPR005584">
    <property type="entry name" value="DNA_gyrase_inhibitor_YacG"/>
</dbReference>
<dbReference type="STRING" id="1850250.LPB142_04830"/>
<evidence type="ECO:0000256" key="1">
    <source>
        <dbReference type="ARBA" id="ARBA00022723"/>
    </source>
</evidence>
<evidence type="ECO:0000256" key="4">
    <source>
        <dbReference type="SAM" id="MobiDB-lite"/>
    </source>
</evidence>
<accession>A0A1D9MA58</accession>
<feature type="binding site" evidence="3">
    <location>
        <position position="18"/>
    </location>
    <ligand>
        <name>Zn(2+)</name>
        <dbReference type="ChEBI" id="CHEBI:29105"/>
    </ligand>
</feature>
<reference evidence="5 6" key="1">
    <citation type="submission" date="2016-10" db="EMBL/GenBank/DDBJ databases">
        <title>Rhodobacter sp. LPB0142, isolated from sea water.</title>
        <authorList>
            <person name="Kim E."/>
            <person name="Yi H."/>
        </authorList>
    </citation>
    <scope>NUCLEOTIDE SEQUENCE [LARGE SCALE GENOMIC DNA]</scope>
    <source>
        <strain evidence="5 6">LPB0142</strain>
    </source>
</reference>
<protein>
    <recommendedName>
        <fullName evidence="3">DNA gyrase inhibitor YacG</fullName>
    </recommendedName>
</protein>
<evidence type="ECO:0000256" key="3">
    <source>
        <dbReference type="HAMAP-Rule" id="MF_00649"/>
    </source>
</evidence>
<dbReference type="GO" id="GO:0008657">
    <property type="term" value="F:DNA topoisomerase type II (double strand cut, ATP-hydrolyzing) inhibitor activity"/>
    <property type="evidence" value="ECO:0007669"/>
    <property type="project" value="UniProtKB-UniRule"/>
</dbReference>
<dbReference type="PANTHER" id="PTHR36150">
    <property type="entry name" value="DNA GYRASE INHIBITOR YACG"/>
    <property type="match status" value="1"/>
</dbReference>
<feature type="region of interest" description="Disordered" evidence="4">
    <location>
        <begin position="41"/>
        <end position="60"/>
    </location>
</feature>
<organism evidence="5 6">
    <name type="scientific">Rhodobacter xanthinilyticus</name>
    <dbReference type="NCBI Taxonomy" id="1850250"/>
    <lineage>
        <taxon>Bacteria</taxon>
        <taxon>Pseudomonadati</taxon>
        <taxon>Pseudomonadota</taxon>
        <taxon>Alphaproteobacteria</taxon>
        <taxon>Rhodobacterales</taxon>
        <taxon>Rhodobacter group</taxon>
        <taxon>Rhodobacter</taxon>
    </lineage>
</organism>
<dbReference type="KEGG" id="rhp:LPB142_04830"/>
<evidence type="ECO:0000313" key="5">
    <source>
        <dbReference type="EMBL" id="AOZ68723.1"/>
    </source>
</evidence>